<evidence type="ECO:0008006" key="5">
    <source>
        <dbReference type="Google" id="ProtNLM"/>
    </source>
</evidence>
<feature type="compositionally biased region" description="Low complexity" evidence="1">
    <location>
        <begin position="99"/>
        <end position="111"/>
    </location>
</feature>
<keyword evidence="2" id="KW-0732">Signal</keyword>
<evidence type="ECO:0000256" key="1">
    <source>
        <dbReference type="SAM" id="MobiDB-lite"/>
    </source>
</evidence>
<name>A0A226D5W6_FOLCA</name>
<feature type="chain" id="PRO_5012646520" description="Secreted protein" evidence="2">
    <location>
        <begin position="23"/>
        <end position="118"/>
    </location>
</feature>
<reference evidence="3 4" key="1">
    <citation type="submission" date="2015-12" db="EMBL/GenBank/DDBJ databases">
        <title>The genome of Folsomia candida.</title>
        <authorList>
            <person name="Faddeeva A."/>
            <person name="Derks M.F."/>
            <person name="Anvar Y."/>
            <person name="Smit S."/>
            <person name="Van Straalen N."/>
            <person name="Roelofs D."/>
        </authorList>
    </citation>
    <scope>NUCLEOTIDE SEQUENCE [LARGE SCALE GENOMIC DNA]</scope>
    <source>
        <strain evidence="3 4">VU population</strain>
        <tissue evidence="3">Whole body</tissue>
    </source>
</reference>
<protein>
    <recommendedName>
        <fullName evidence="5">Secreted protein</fullName>
    </recommendedName>
</protein>
<comment type="caution">
    <text evidence="3">The sequence shown here is derived from an EMBL/GenBank/DDBJ whole genome shotgun (WGS) entry which is preliminary data.</text>
</comment>
<dbReference type="Proteomes" id="UP000198287">
    <property type="component" value="Unassembled WGS sequence"/>
</dbReference>
<dbReference type="AlphaFoldDB" id="A0A226D5W6"/>
<feature type="signal peptide" evidence="2">
    <location>
        <begin position="1"/>
        <end position="22"/>
    </location>
</feature>
<organism evidence="3 4">
    <name type="scientific">Folsomia candida</name>
    <name type="common">Springtail</name>
    <dbReference type="NCBI Taxonomy" id="158441"/>
    <lineage>
        <taxon>Eukaryota</taxon>
        <taxon>Metazoa</taxon>
        <taxon>Ecdysozoa</taxon>
        <taxon>Arthropoda</taxon>
        <taxon>Hexapoda</taxon>
        <taxon>Collembola</taxon>
        <taxon>Entomobryomorpha</taxon>
        <taxon>Isotomoidea</taxon>
        <taxon>Isotomidae</taxon>
        <taxon>Proisotominae</taxon>
        <taxon>Folsomia</taxon>
    </lineage>
</organism>
<keyword evidence="4" id="KW-1185">Reference proteome</keyword>
<feature type="region of interest" description="Disordered" evidence="1">
    <location>
        <begin position="99"/>
        <end position="118"/>
    </location>
</feature>
<evidence type="ECO:0000256" key="2">
    <source>
        <dbReference type="SAM" id="SignalP"/>
    </source>
</evidence>
<accession>A0A226D5W6</accession>
<evidence type="ECO:0000313" key="4">
    <source>
        <dbReference type="Proteomes" id="UP000198287"/>
    </source>
</evidence>
<dbReference type="EMBL" id="LNIX01000037">
    <property type="protein sequence ID" value="OXA39646.1"/>
    <property type="molecule type" value="Genomic_DNA"/>
</dbReference>
<proteinExistence type="predicted"/>
<sequence>MFIKVVCVFLVAVVITPRHVLGATQAYNCVRDGYFKINTADIPVYCPGTSTSATQTFCDYVLCSYYPSLGRFTRTFYTCPLDIDPLNLTKDENEFNEATQTCQPRAAATTPAPAPGGT</sequence>
<evidence type="ECO:0000313" key="3">
    <source>
        <dbReference type="EMBL" id="OXA39646.1"/>
    </source>
</evidence>
<gene>
    <name evidence="3" type="ORF">Fcan01_25551</name>
</gene>